<evidence type="ECO:0000313" key="2">
    <source>
        <dbReference type="EMBL" id="KAK3781214.1"/>
    </source>
</evidence>
<feature type="compositionally biased region" description="Basic and acidic residues" evidence="1">
    <location>
        <begin position="16"/>
        <end position="76"/>
    </location>
</feature>
<dbReference type="EMBL" id="JAWDGP010002654">
    <property type="protein sequence ID" value="KAK3781214.1"/>
    <property type="molecule type" value="Genomic_DNA"/>
</dbReference>
<organism evidence="2 3">
    <name type="scientific">Elysia crispata</name>
    <name type="common">lettuce slug</name>
    <dbReference type="NCBI Taxonomy" id="231223"/>
    <lineage>
        <taxon>Eukaryota</taxon>
        <taxon>Metazoa</taxon>
        <taxon>Spiralia</taxon>
        <taxon>Lophotrochozoa</taxon>
        <taxon>Mollusca</taxon>
        <taxon>Gastropoda</taxon>
        <taxon>Heterobranchia</taxon>
        <taxon>Euthyneura</taxon>
        <taxon>Panpulmonata</taxon>
        <taxon>Sacoglossa</taxon>
        <taxon>Placobranchoidea</taxon>
        <taxon>Plakobranchidae</taxon>
        <taxon>Elysia</taxon>
    </lineage>
</organism>
<keyword evidence="3" id="KW-1185">Reference proteome</keyword>
<accession>A0AAE1DSG0</accession>
<evidence type="ECO:0000256" key="1">
    <source>
        <dbReference type="SAM" id="MobiDB-lite"/>
    </source>
</evidence>
<dbReference type="AlphaFoldDB" id="A0AAE1DSG0"/>
<feature type="region of interest" description="Disordered" evidence="1">
    <location>
        <begin position="1"/>
        <end position="86"/>
    </location>
</feature>
<proteinExistence type="predicted"/>
<evidence type="ECO:0000313" key="3">
    <source>
        <dbReference type="Proteomes" id="UP001283361"/>
    </source>
</evidence>
<gene>
    <name evidence="2" type="ORF">RRG08_047755</name>
</gene>
<dbReference type="Proteomes" id="UP001283361">
    <property type="component" value="Unassembled WGS sequence"/>
</dbReference>
<comment type="caution">
    <text evidence="2">The sequence shown here is derived from an EMBL/GenBank/DDBJ whole genome shotgun (WGS) entry which is preliminary data.</text>
</comment>
<reference evidence="2" key="1">
    <citation type="journal article" date="2023" name="G3 (Bethesda)">
        <title>A reference genome for the long-term kleptoplast-retaining sea slug Elysia crispata morphotype clarki.</title>
        <authorList>
            <person name="Eastman K.E."/>
            <person name="Pendleton A.L."/>
            <person name="Shaikh M.A."/>
            <person name="Suttiyut T."/>
            <person name="Ogas R."/>
            <person name="Tomko P."/>
            <person name="Gavelis G."/>
            <person name="Widhalm J.R."/>
            <person name="Wisecaver J.H."/>
        </authorList>
    </citation>
    <scope>NUCLEOTIDE SEQUENCE</scope>
    <source>
        <strain evidence="2">ECLA1</strain>
    </source>
</reference>
<protein>
    <submittedName>
        <fullName evidence="2">Uncharacterized protein</fullName>
    </submittedName>
</protein>
<sequence length="144" mass="16641">MEYISHSFLSPSSRYPRQDADKERDKTQTKNETRRRQRTRQDADKERDKTQTKNETRRRQRTRQDADKERDKTNKDRKAKIFTAGGRGIFQEPQMLSNSLSKPIGIEVIGSSVLDEITMSLAGMFSCCDLVDCTILVVKNTGYC</sequence>
<name>A0AAE1DSG0_9GAST</name>